<dbReference type="GO" id="GO:0016755">
    <property type="term" value="F:aminoacyltransferase activity"/>
    <property type="evidence" value="ECO:0007669"/>
    <property type="project" value="InterPro"/>
</dbReference>
<name>A0A4U9XIS5_9STRE</name>
<evidence type="ECO:0000256" key="7">
    <source>
        <dbReference type="SAM" id="Coils"/>
    </source>
</evidence>
<dbReference type="PANTHER" id="PTHR36174">
    <property type="entry name" value="LIPID II:GLYCINE GLYCYLTRANSFERASE"/>
    <property type="match status" value="1"/>
</dbReference>
<evidence type="ECO:0000256" key="3">
    <source>
        <dbReference type="ARBA" id="ARBA00022960"/>
    </source>
</evidence>
<dbReference type="EMBL" id="CABEHT010000001">
    <property type="protein sequence ID" value="VTS13103.1"/>
    <property type="molecule type" value="Genomic_DNA"/>
</dbReference>
<dbReference type="InterPro" id="IPR050644">
    <property type="entry name" value="PG_Glycine_Bridge_Synth"/>
</dbReference>
<keyword evidence="7" id="KW-0175">Coiled coil</keyword>
<evidence type="ECO:0000256" key="5">
    <source>
        <dbReference type="ARBA" id="ARBA00023315"/>
    </source>
</evidence>
<dbReference type="GO" id="GO:0009252">
    <property type="term" value="P:peptidoglycan biosynthetic process"/>
    <property type="evidence" value="ECO:0007669"/>
    <property type="project" value="UniProtKB-KW"/>
</dbReference>
<dbReference type="InterPro" id="IPR016181">
    <property type="entry name" value="Acyl_CoA_acyltransferase"/>
</dbReference>
<evidence type="ECO:0000256" key="6">
    <source>
        <dbReference type="ARBA" id="ARBA00023316"/>
    </source>
</evidence>
<keyword evidence="3" id="KW-0133">Cell shape</keyword>
<dbReference type="Pfam" id="PF02388">
    <property type="entry name" value="FemAB"/>
    <property type="match status" value="1"/>
</dbReference>
<dbReference type="PROSITE" id="PS51191">
    <property type="entry name" value="FEMABX"/>
    <property type="match status" value="1"/>
</dbReference>
<keyword evidence="2 8" id="KW-0808">Transferase</keyword>
<dbReference type="RefSeq" id="WP_077323478.1">
    <property type="nucleotide sequence ID" value="NZ_CABEHT010000001.1"/>
</dbReference>
<sequence length="407" mass="46920">MYSYKVDISAKELDAFVLSHPKCNILQSSQWASVKDSWKQELMGFYEDNQLVATATLLIRDLPLNYTLIYIPRGPIMDFTNFELVDFVIRSLKEYGKRQKAFFIKWDPILFLKEFPVSKDITEVEPNDLTLSAISFLKSRGLEWSGYTQDIGETIQPRFQANLYAKDFELSQLPKKTKQAIRTAQNKGVTVTIGGQELLEDFAKLMKKTEARKGIHLRGLDYYQKLMETYSGNSYITLSKIDLNQRQSLLEAQLKKLQVEQTKFTDKTKEGKIKENKDAMNRIKAELNFIEEEKTKGNNLIPLAGTLTLIFGETSENLYAGMDDDYKFYQAPLLTWFETAKEAFKRGCQWQNMGGVENQLDGGLYAFKAKLNPQIEEFAGEFDLPVSPLYRPAMLAYKLRKKLRSKH</sequence>
<evidence type="ECO:0000313" key="9">
    <source>
        <dbReference type="Proteomes" id="UP000394068"/>
    </source>
</evidence>
<dbReference type="Gene3D" id="3.40.630.30">
    <property type="match status" value="2"/>
</dbReference>
<dbReference type="InterPro" id="IPR003447">
    <property type="entry name" value="FEMABX"/>
</dbReference>
<reference evidence="8 9" key="1">
    <citation type="submission" date="2019-05" db="EMBL/GenBank/DDBJ databases">
        <authorList>
            <consortium name="Pathogen Informatics"/>
        </authorList>
    </citation>
    <scope>NUCLEOTIDE SEQUENCE [LARGE SCALE GENOMIC DNA]</scope>
    <source>
        <strain evidence="8 9">NCTC5386</strain>
    </source>
</reference>
<proteinExistence type="inferred from homology"/>
<keyword evidence="5 8" id="KW-0012">Acyltransferase</keyword>
<evidence type="ECO:0000256" key="4">
    <source>
        <dbReference type="ARBA" id="ARBA00022984"/>
    </source>
</evidence>
<dbReference type="SUPFAM" id="SSF55729">
    <property type="entry name" value="Acyl-CoA N-acyltransferases (Nat)"/>
    <property type="match status" value="2"/>
</dbReference>
<protein>
    <submittedName>
        <fullName evidence="8">Peptidoglycan pentaglycine interpeptide biosynthesis protein</fullName>
        <ecNumber evidence="8">2.3.2.16</ecNumber>
    </submittedName>
</protein>
<evidence type="ECO:0000256" key="2">
    <source>
        <dbReference type="ARBA" id="ARBA00022679"/>
    </source>
</evidence>
<dbReference type="Proteomes" id="UP000394068">
    <property type="component" value="Unassembled WGS sequence"/>
</dbReference>
<dbReference type="EC" id="2.3.2.16" evidence="8"/>
<dbReference type="GO" id="GO:0071555">
    <property type="term" value="P:cell wall organization"/>
    <property type="evidence" value="ECO:0007669"/>
    <property type="project" value="UniProtKB-KW"/>
</dbReference>
<keyword evidence="6" id="KW-0961">Cell wall biogenesis/degradation</keyword>
<dbReference type="Gene3D" id="1.20.58.90">
    <property type="match status" value="1"/>
</dbReference>
<gene>
    <name evidence="8" type="primary">murM_3</name>
    <name evidence="8" type="ORF">NCTC5386_00851</name>
</gene>
<evidence type="ECO:0000256" key="1">
    <source>
        <dbReference type="ARBA" id="ARBA00009943"/>
    </source>
</evidence>
<feature type="coiled-coil region" evidence="7">
    <location>
        <begin position="240"/>
        <end position="293"/>
    </location>
</feature>
<comment type="similarity">
    <text evidence="1">Belongs to the FemABX family.</text>
</comment>
<keyword evidence="4" id="KW-0573">Peptidoglycan synthesis</keyword>
<organism evidence="8 9">
    <name type="scientific">Streptococcus pseudoporcinus</name>
    <dbReference type="NCBI Taxonomy" id="361101"/>
    <lineage>
        <taxon>Bacteria</taxon>
        <taxon>Bacillati</taxon>
        <taxon>Bacillota</taxon>
        <taxon>Bacilli</taxon>
        <taxon>Lactobacillales</taxon>
        <taxon>Streptococcaceae</taxon>
        <taxon>Streptococcus</taxon>
    </lineage>
</organism>
<evidence type="ECO:0000313" key="8">
    <source>
        <dbReference type="EMBL" id="VTS13103.1"/>
    </source>
</evidence>
<dbReference type="GO" id="GO:0008360">
    <property type="term" value="P:regulation of cell shape"/>
    <property type="evidence" value="ECO:0007669"/>
    <property type="project" value="UniProtKB-KW"/>
</dbReference>
<dbReference type="PANTHER" id="PTHR36174:SF1">
    <property type="entry name" value="LIPID II:GLYCINE GLYCYLTRANSFERASE"/>
    <property type="match status" value="1"/>
</dbReference>
<dbReference type="AlphaFoldDB" id="A0A4U9XIS5"/>
<accession>A0A4U9XIS5</accession>